<evidence type="ECO:0000256" key="1">
    <source>
        <dbReference type="ARBA" id="ARBA00004651"/>
    </source>
</evidence>
<dbReference type="PANTHER" id="PTHR32024">
    <property type="entry name" value="TRK SYSTEM POTASSIUM UPTAKE PROTEIN TRKG-RELATED"/>
    <property type="match status" value="1"/>
</dbReference>
<evidence type="ECO:0000256" key="5">
    <source>
        <dbReference type="ARBA" id="ARBA00022989"/>
    </source>
</evidence>
<dbReference type="PANTHER" id="PTHR32024:SF1">
    <property type="entry name" value="KTR SYSTEM POTASSIUM UPTAKE PROTEIN B"/>
    <property type="match status" value="1"/>
</dbReference>
<dbReference type="Pfam" id="PF02386">
    <property type="entry name" value="TrkH"/>
    <property type="match status" value="1"/>
</dbReference>
<keyword evidence="4 8" id="KW-0812">Transmembrane</keyword>
<feature type="transmembrane region" description="Helical" evidence="8">
    <location>
        <begin position="422"/>
        <end position="443"/>
    </location>
</feature>
<dbReference type="EMBL" id="JACNLL010000016">
    <property type="protein sequence ID" value="MBC8198627.1"/>
    <property type="molecule type" value="Genomic_DNA"/>
</dbReference>
<dbReference type="GO" id="GO:0030001">
    <property type="term" value="P:metal ion transport"/>
    <property type="evidence" value="ECO:0007669"/>
    <property type="project" value="UniProtKB-ARBA"/>
</dbReference>
<feature type="transmembrane region" description="Helical" evidence="8">
    <location>
        <begin position="136"/>
        <end position="160"/>
    </location>
</feature>
<feature type="transmembrane region" description="Helical" evidence="8">
    <location>
        <begin position="366"/>
        <end position="386"/>
    </location>
</feature>
<feature type="transmembrane region" description="Helical" evidence="8">
    <location>
        <begin position="88"/>
        <end position="116"/>
    </location>
</feature>
<evidence type="ECO:0000313" key="9">
    <source>
        <dbReference type="EMBL" id="MBC8198627.1"/>
    </source>
</evidence>
<evidence type="ECO:0000256" key="3">
    <source>
        <dbReference type="ARBA" id="ARBA00022475"/>
    </source>
</evidence>
<feature type="transmembrane region" description="Helical" evidence="8">
    <location>
        <begin position="203"/>
        <end position="226"/>
    </location>
</feature>
<dbReference type="InterPro" id="IPR003445">
    <property type="entry name" value="Cat_transpt"/>
</dbReference>
<feature type="transmembrane region" description="Helical" evidence="8">
    <location>
        <begin position="312"/>
        <end position="345"/>
    </location>
</feature>
<evidence type="ECO:0008006" key="11">
    <source>
        <dbReference type="Google" id="ProtNLM"/>
    </source>
</evidence>
<evidence type="ECO:0000256" key="2">
    <source>
        <dbReference type="ARBA" id="ARBA00022448"/>
    </source>
</evidence>
<evidence type="ECO:0000256" key="7">
    <source>
        <dbReference type="ARBA" id="ARBA00023136"/>
    </source>
</evidence>
<proteinExistence type="predicted"/>
<keyword evidence="5 8" id="KW-1133">Transmembrane helix</keyword>
<evidence type="ECO:0000256" key="4">
    <source>
        <dbReference type="ARBA" id="ARBA00022692"/>
    </source>
</evidence>
<dbReference type="GO" id="GO:0005886">
    <property type="term" value="C:plasma membrane"/>
    <property type="evidence" value="ECO:0007669"/>
    <property type="project" value="UniProtKB-SubCell"/>
</dbReference>
<reference evidence="9 10" key="1">
    <citation type="submission" date="2020-08" db="EMBL/GenBank/DDBJ databases">
        <title>Bridging the membrane lipid divide: bacteria of the FCB group superphylum have the potential to synthesize archaeal ether lipids.</title>
        <authorList>
            <person name="Villanueva L."/>
            <person name="Von Meijenfeldt F.A.B."/>
            <person name="Westbye A.B."/>
            <person name="Yadav S."/>
            <person name="Hopmans E.C."/>
            <person name="Dutilh B.E."/>
            <person name="Sinninghe Damste J.S."/>
        </authorList>
    </citation>
    <scope>NUCLEOTIDE SEQUENCE [LARGE SCALE GENOMIC DNA]</scope>
    <source>
        <strain evidence="9">NIOZ-UU82</strain>
    </source>
</reference>
<accession>A0A8J6T5S6</accession>
<keyword evidence="3" id="KW-1003">Cell membrane</keyword>
<evidence type="ECO:0000313" key="10">
    <source>
        <dbReference type="Proteomes" id="UP000603545"/>
    </source>
</evidence>
<gene>
    <name evidence="9" type="ORF">H8E80_01065</name>
</gene>
<sequence>MSRLTFNTNPSTLKMTRLFKKPTSIQLIVAGFIFLIFIGAFLLTLPSASSSGYRQSFLDALFTAGSAVTTTGLVVVDTGSFYSRFGQIIILALFQIGGLGYMIIITFVVLGIGGRLSISGQTLLRQSITRPTPVDMIRFAKIILLFTLVFELAGTIFLGLSWMRFFPCGKAFYMAAFHSVSAFCTAGFSLFPDSLKAYNKCYSINLIISLLALGGGIGFFCLYELFVLLPEKRFMKQAIRLSTHTKIVLSSTALLILGGAGIIWVAETGAQDSTIFLRPFMTSIFQAVSASTTTGFNTIEIGNMHTSSLWTILLLMFVGASPGGTGGGIKTVSFVLLLVFLRSYLSGRNDIFIFKNRIPQETMRKVFSISITAMVWIFTATGILMYTEKAAALHILFQVVSALGTVGLSTGITPEMSSAGKVVIILSMFIGRAGPLAIAYSLVGRPKPASFTYPEADIVVS</sequence>
<feature type="transmembrane region" description="Helical" evidence="8">
    <location>
        <begin position="24"/>
        <end position="45"/>
    </location>
</feature>
<name>A0A8J6T5S6_9BACT</name>
<feature type="transmembrane region" description="Helical" evidence="8">
    <location>
        <begin position="247"/>
        <end position="266"/>
    </location>
</feature>
<feature type="transmembrane region" description="Helical" evidence="8">
    <location>
        <begin position="392"/>
        <end position="410"/>
    </location>
</feature>
<organism evidence="9 10">
    <name type="scientific">Candidatus Desulfaltia bathyphila</name>
    <dbReference type="NCBI Taxonomy" id="2841697"/>
    <lineage>
        <taxon>Bacteria</taxon>
        <taxon>Pseudomonadati</taxon>
        <taxon>Thermodesulfobacteriota</taxon>
        <taxon>Desulfobacteria</taxon>
        <taxon>Desulfobacterales</taxon>
        <taxon>Desulfobacterales incertae sedis</taxon>
        <taxon>Candidatus Desulfaltia</taxon>
    </lineage>
</organism>
<dbReference type="GO" id="GO:0008324">
    <property type="term" value="F:monoatomic cation transmembrane transporter activity"/>
    <property type="evidence" value="ECO:0007669"/>
    <property type="project" value="InterPro"/>
</dbReference>
<comment type="caution">
    <text evidence="9">The sequence shown here is derived from an EMBL/GenBank/DDBJ whole genome shotgun (WGS) entry which is preliminary data.</text>
</comment>
<dbReference type="AlphaFoldDB" id="A0A8J6T5S6"/>
<keyword evidence="6" id="KW-0406">Ion transport</keyword>
<protein>
    <recommendedName>
        <fullName evidence="11">Ktr system potassium uptake protein B</fullName>
    </recommendedName>
</protein>
<feature type="transmembrane region" description="Helical" evidence="8">
    <location>
        <begin position="57"/>
        <end position="76"/>
    </location>
</feature>
<dbReference type="Proteomes" id="UP000603545">
    <property type="component" value="Unassembled WGS sequence"/>
</dbReference>
<evidence type="ECO:0000256" key="8">
    <source>
        <dbReference type="SAM" id="Phobius"/>
    </source>
</evidence>
<keyword evidence="7 8" id="KW-0472">Membrane</keyword>
<feature type="transmembrane region" description="Helical" evidence="8">
    <location>
        <begin position="172"/>
        <end position="191"/>
    </location>
</feature>
<keyword evidence="2" id="KW-0813">Transport</keyword>
<evidence type="ECO:0000256" key="6">
    <source>
        <dbReference type="ARBA" id="ARBA00023065"/>
    </source>
</evidence>
<comment type="subcellular location">
    <subcellularLocation>
        <location evidence="1">Cell membrane</location>
        <topology evidence="1">Multi-pass membrane protein</topology>
    </subcellularLocation>
</comment>